<gene>
    <name evidence="16" type="ORF">FF38_13555</name>
</gene>
<evidence type="ECO:0000256" key="3">
    <source>
        <dbReference type="ARBA" id="ARBA00008873"/>
    </source>
</evidence>
<keyword evidence="7" id="KW-0862">Zinc</keyword>
<feature type="transmembrane region" description="Helical" evidence="14">
    <location>
        <begin position="67"/>
        <end position="86"/>
    </location>
</feature>
<dbReference type="InterPro" id="IPR002524">
    <property type="entry name" value="Cation_efflux"/>
</dbReference>
<evidence type="ECO:0000256" key="4">
    <source>
        <dbReference type="ARBA" id="ARBA00011182"/>
    </source>
</evidence>
<evidence type="ECO:0000313" key="17">
    <source>
        <dbReference type="Proteomes" id="UP000037069"/>
    </source>
</evidence>
<evidence type="ECO:0000256" key="2">
    <source>
        <dbReference type="ARBA" id="ARBA00004601"/>
    </source>
</evidence>
<feature type="domain" description="Cation efflux protein transmembrane" evidence="15">
    <location>
        <begin position="36"/>
        <end position="293"/>
    </location>
</feature>
<dbReference type="PANTHER" id="PTHR45755">
    <property type="match status" value="1"/>
</dbReference>
<dbReference type="AlphaFoldDB" id="A0A0L0BXD2"/>
<accession>A0A0L0BXD2</accession>
<comment type="similarity">
    <text evidence="3">Belongs to the cation diffusion facilitator (CDF) transporter (TC 2.A.4) family. SLC30A subfamily.</text>
</comment>
<evidence type="ECO:0000259" key="15">
    <source>
        <dbReference type="Pfam" id="PF01545"/>
    </source>
</evidence>
<evidence type="ECO:0000256" key="11">
    <source>
        <dbReference type="ARBA" id="ARBA00034634"/>
    </source>
</evidence>
<feature type="transmembrane region" description="Helical" evidence="14">
    <location>
        <begin position="236"/>
        <end position="256"/>
    </location>
</feature>
<dbReference type="GO" id="GO:1904257">
    <property type="term" value="P:zinc ion import into Golgi lumen"/>
    <property type="evidence" value="ECO:0007669"/>
    <property type="project" value="TreeGrafter"/>
</dbReference>
<evidence type="ECO:0000256" key="10">
    <source>
        <dbReference type="ARBA" id="ARBA00023136"/>
    </source>
</evidence>
<keyword evidence="8 14" id="KW-1133">Transmembrane helix</keyword>
<comment type="subcellular location">
    <subcellularLocation>
        <location evidence="2">Golgi apparatus</location>
        <location evidence="2">trans-Golgi network</location>
    </subcellularLocation>
    <subcellularLocation>
        <location evidence="1">Membrane</location>
        <topology evidence="1">Multi-pass membrane protein</topology>
    </subcellularLocation>
</comment>
<dbReference type="Gene3D" id="1.20.1510.10">
    <property type="entry name" value="Cation efflux protein transmembrane domain"/>
    <property type="match status" value="1"/>
</dbReference>
<dbReference type="InterPro" id="IPR058533">
    <property type="entry name" value="Cation_efflux_TM"/>
</dbReference>
<dbReference type="Pfam" id="PF01545">
    <property type="entry name" value="Cation_efflux"/>
    <property type="match status" value="1"/>
</dbReference>
<evidence type="ECO:0000256" key="5">
    <source>
        <dbReference type="ARBA" id="ARBA00022448"/>
    </source>
</evidence>
<feature type="region of interest" description="Disordered" evidence="13">
    <location>
        <begin position="165"/>
        <end position="195"/>
    </location>
</feature>
<evidence type="ECO:0000256" key="1">
    <source>
        <dbReference type="ARBA" id="ARBA00004141"/>
    </source>
</evidence>
<dbReference type="GO" id="GO:0031410">
    <property type="term" value="C:cytoplasmic vesicle"/>
    <property type="evidence" value="ECO:0007669"/>
    <property type="project" value="TreeGrafter"/>
</dbReference>
<keyword evidence="5" id="KW-0813">Transport</keyword>
<evidence type="ECO:0000313" key="16">
    <source>
        <dbReference type="EMBL" id="KNC24665.1"/>
    </source>
</evidence>
<dbReference type="InterPro" id="IPR045316">
    <property type="entry name" value="Msc2-like"/>
</dbReference>
<dbReference type="EMBL" id="JRES01001197">
    <property type="protein sequence ID" value="KNC24665.1"/>
    <property type="molecule type" value="Genomic_DNA"/>
</dbReference>
<dbReference type="GO" id="GO:0006882">
    <property type="term" value="P:intracellular zinc ion homeostasis"/>
    <property type="evidence" value="ECO:0007669"/>
    <property type="project" value="InterPro"/>
</dbReference>
<evidence type="ECO:0000256" key="9">
    <source>
        <dbReference type="ARBA" id="ARBA00023065"/>
    </source>
</evidence>
<dbReference type="SUPFAM" id="SSF161111">
    <property type="entry name" value="Cation efflux protein transmembrane domain-like"/>
    <property type="match status" value="1"/>
</dbReference>
<feature type="compositionally biased region" description="Gly residues" evidence="13">
    <location>
        <begin position="166"/>
        <end position="190"/>
    </location>
</feature>
<organism evidence="16 17">
    <name type="scientific">Lucilia cuprina</name>
    <name type="common">Green bottle fly</name>
    <name type="synonym">Australian sheep blowfly</name>
    <dbReference type="NCBI Taxonomy" id="7375"/>
    <lineage>
        <taxon>Eukaryota</taxon>
        <taxon>Metazoa</taxon>
        <taxon>Ecdysozoa</taxon>
        <taxon>Arthropoda</taxon>
        <taxon>Hexapoda</taxon>
        <taxon>Insecta</taxon>
        <taxon>Pterygota</taxon>
        <taxon>Neoptera</taxon>
        <taxon>Endopterygota</taxon>
        <taxon>Diptera</taxon>
        <taxon>Brachycera</taxon>
        <taxon>Muscomorpha</taxon>
        <taxon>Oestroidea</taxon>
        <taxon>Calliphoridae</taxon>
        <taxon>Luciliinae</taxon>
        <taxon>Lucilia</taxon>
    </lineage>
</organism>
<name>A0A0L0BXD2_LUCCU</name>
<comment type="function">
    <text evidence="12">Zinc ion transporter mediating zinc entry from the cytosol into the lumen of organelles along the secretory pathway. By contributing to zinc ion homeostasis within the early secretory pathway, regulates the activation and folding of enzymes like alkaline phosphatases.</text>
</comment>
<feature type="transmembrane region" description="Helical" evidence="14">
    <location>
        <begin position="98"/>
        <end position="120"/>
    </location>
</feature>
<feature type="transmembrane region" description="Helical" evidence="14">
    <location>
        <begin position="140"/>
        <end position="157"/>
    </location>
</feature>
<keyword evidence="10 14" id="KW-0472">Membrane</keyword>
<comment type="subunit">
    <text evidence="4">Homooligomer.</text>
</comment>
<keyword evidence="7" id="KW-0864">Zinc transport</keyword>
<dbReference type="PANTHER" id="PTHR45755:SF4">
    <property type="entry name" value="ZINC TRANSPORTER 7"/>
    <property type="match status" value="1"/>
</dbReference>
<evidence type="ECO:0000256" key="6">
    <source>
        <dbReference type="ARBA" id="ARBA00022692"/>
    </source>
</evidence>
<dbReference type="Proteomes" id="UP000037069">
    <property type="component" value="Unassembled WGS sequence"/>
</dbReference>
<evidence type="ECO:0000256" key="13">
    <source>
        <dbReference type="SAM" id="MobiDB-lite"/>
    </source>
</evidence>
<dbReference type="GO" id="GO:0005794">
    <property type="term" value="C:Golgi apparatus"/>
    <property type="evidence" value="ECO:0007669"/>
    <property type="project" value="UniProtKB-SubCell"/>
</dbReference>
<dbReference type="NCBIfam" id="TIGR01297">
    <property type="entry name" value="CDF"/>
    <property type="match status" value="1"/>
</dbReference>
<evidence type="ECO:0000256" key="12">
    <source>
        <dbReference type="ARBA" id="ARBA00046010"/>
    </source>
</evidence>
<sequence>MLPLTHRDRSNCMYRIKDTLNSWKRLIFSDKNSRNLFLFLILNLSFAFVELFYGIWTNSLGLISDSFHMFFDCTGLLAGLAASVITKWKANERFSYGYVRAEVLAGFVNSLFLIFVAFFILSEGVERLIEPPEVKHERLFVVSVLGLLVNLVGIYAFNHGGHGHSHGGGGHGHSHGGGGGHGHSHGGSGGHSHSNNHLDSNSHQAILLDDGHGHSHGGHSHNDEVGGNNSQIMRGVFLHILADTLGSVGVIISAVLMHLFGWMIADPICSIFISILIVLSVLSLIKESIYVLMQRQPVSLDRLLPQCYQKVTGLAGVYAVQEPHFWTLCSDVFVGAIKLEVSRNIDPKYVVSHTRMIFESIGVKQIYIQLDYV</sequence>
<proteinExistence type="inferred from homology"/>
<evidence type="ECO:0000256" key="7">
    <source>
        <dbReference type="ARBA" id="ARBA00022906"/>
    </source>
</evidence>
<comment type="caution">
    <text evidence="16">The sequence shown here is derived from an EMBL/GenBank/DDBJ whole genome shotgun (WGS) entry which is preliminary data.</text>
</comment>
<keyword evidence="17" id="KW-1185">Reference proteome</keyword>
<dbReference type="GO" id="GO:0005385">
    <property type="term" value="F:zinc ion transmembrane transporter activity"/>
    <property type="evidence" value="ECO:0007669"/>
    <property type="project" value="InterPro"/>
</dbReference>
<comment type="catalytic activity">
    <reaction evidence="11">
        <text>Zn(2+)(in) = Zn(2+)(out)</text>
        <dbReference type="Rhea" id="RHEA:29351"/>
        <dbReference type="ChEBI" id="CHEBI:29105"/>
    </reaction>
</comment>
<dbReference type="OrthoDB" id="78669at2759"/>
<dbReference type="OMA" id="KWRANER"/>
<reference evidence="16 17" key="1">
    <citation type="journal article" date="2015" name="Nat. Commun.">
        <title>Lucilia cuprina genome unlocks parasitic fly biology to underpin future interventions.</title>
        <authorList>
            <person name="Anstead C.A."/>
            <person name="Korhonen P.K."/>
            <person name="Young N.D."/>
            <person name="Hall R.S."/>
            <person name="Jex A.R."/>
            <person name="Murali S.C."/>
            <person name="Hughes D.S."/>
            <person name="Lee S.F."/>
            <person name="Perry T."/>
            <person name="Stroehlein A.J."/>
            <person name="Ansell B.R."/>
            <person name="Breugelmans B."/>
            <person name="Hofmann A."/>
            <person name="Qu J."/>
            <person name="Dugan S."/>
            <person name="Lee S.L."/>
            <person name="Chao H."/>
            <person name="Dinh H."/>
            <person name="Han Y."/>
            <person name="Doddapaneni H.V."/>
            <person name="Worley K.C."/>
            <person name="Muzny D.M."/>
            <person name="Ioannidis P."/>
            <person name="Waterhouse R.M."/>
            <person name="Zdobnov E.M."/>
            <person name="James P.J."/>
            <person name="Bagnall N.H."/>
            <person name="Kotze A.C."/>
            <person name="Gibbs R.A."/>
            <person name="Richards S."/>
            <person name="Batterham P."/>
            <person name="Gasser R.B."/>
        </authorList>
    </citation>
    <scope>NUCLEOTIDE SEQUENCE [LARGE SCALE GENOMIC DNA]</scope>
    <source>
        <strain evidence="16 17">LS</strain>
        <tissue evidence="16">Full body</tissue>
    </source>
</reference>
<evidence type="ECO:0000256" key="14">
    <source>
        <dbReference type="SAM" id="Phobius"/>
    </source>
</evidence>
<evidence type="ECO:0000256" key="8">
    <source>
        <dbReference type="ARBA" id="ARBA00022989"/>
    </source>
</evidence>
<dbReference type="GO" id="GO:0016020">
    <property type="term" value="C:membrane"/>
    <property type="evidence" value="ECO:0007669"/>
    <property type="project" value="UniProtKB-SubCell"/>
</dbReference>
<dbReference type="STRING" id="7375.A0A0L0BXD2"/>
<feature type="transmembrane region" description="Helical" evidence="14">
    <location>
        <begin position="35"/>
        <end position="55"/>
    </location>
</feature>
<keyword evidence="9" id="KW-0406">Ion transport</keyword>
<feature type="transmembrane region" description="Helical" evidence="14">
    <location>
        <begin position="262"/>
        <end position="285"/>
    </location>
</feature>
<dbReference type="InterPro" id="IPR027469">
    <property type="entry name" value="Cation_efflux_TMD_sf"/>
</dbReference>
<keyword evidence="6 14" id="KW-0812">Transmembrane</keyword>
<protein>
    <recommendedName>
        <fullName evidence="15">Cation efflux protein transmembrane domain-containing protein</fullName>
    </recommendedName>
</protein>